<dbReference type="PATRIC" id="fig|47884.3.peg.1550"/>
<reference evidence="3 5" key="2">
    <citation type="submission" date="2016-10" db="EMBL/GenBank/DDBJ databases">
        <authorList>
            <person name="Varghese N."/>
            <person name="Submissions S."/>
        </authorList>
    </citation>
    <scope>NUCLEOTIDE SEQUENCE [LARGE SCALE GENOMIC DNA]</scope>
    <source>
        <strain evidence="3 5">BS3652</strain>
    </source>
</reference>
<dbReference type="Pfam" id="PF00583">
    <property type="entry name" value="Acetyltransf_1"/>
    <property type="match status" value="1"/>
</dbReference>
<gene>
    <name evidence="3" type="ORF">SAMN04490203_3503</name>
    <name evidence="2" type="ORF">TU78_05740</name>
</gene>
<reference evidence="2 4" key="1">
    <citation type="submission" date="2015-02" db="EMBL/GenBank/DDBJ databases">
        <title>Pseudomonas helleri sp. nov. and Pseudomonas weihenstephanensis sp. nov., isolated from raw cows milk.</title>
        <authorList>
            <person name="von Neubeck M."/>
            <person name="Huptas C."/>
            <person name="Wenning M."/>
            <person name="Scherer S."/>
        </authorList>
    </citation>
    <scope>NUCLEOTIDE SEQUENCE [LARGE SCALE GENOMIC DNA]</scope>
    <source>
        <strain evidence="2 4">DSM 21104</strain>
    </source>
</reference>
<sequence>MNTRLCLYEDLTPLQREQLRMLEVHPEQIVFSGDIVCALYSLPAQADPAIKGFVLLNDELPVAFFLLKRRGLLAHWAEPDSATLHALQVDRRVQGQGFGKACLRELPAAVNKLWPEIRQLMLSVSPFNVTALAFYQGMGWIDHGEAYSGERRLVLPLADAIADPRQVG</sequence>
<dbReference type="STRING" id="47884.SAMN04490203_3503"/>
<dbReference type="GO" id="GO:0016747">
    <property type="term" value="F:acyltransferase activity, transferring groups other than amino-acyl groups"/>
    <property type="evidence" value="ECO:0007669"/>
    <property type="project" value="InterPro"/>
</dbReference>
<keyword evidence="2" id="KW-0808">Transferase</keyword>
<dbReference type="Proteomes" id="UP000183155">
    <property type="component" value="Unassembled WGS sequence"/>
</dbReference>
<dbReference type="EMBL" id="JYLA01000002">
    <property type="protein sequence ID" value="KMM86120.1"/>
    <property type="molecule type" value="Genomic_DNA"/>
</dbReference>
<evidence type="ECO:0000313" key="5">
    <source>
        <dbReference type="Proteomes" id="UP000183155"/>
    </source>
</evidence>
<comment type="caution">
    <text evidence="2">The sequence shown here is derived from an EMBL/GenBank/DDBJ whole genome shotgun (WGS) entry which is preliminary data.</text>
</comment>
<dbReference type="OrthoDB" id="9127144at2"/>
<dbReference type="PROSITE" id="PS51186">
    <property type="entry name" value="GNAT"/>
    <property type="match status" value="1"/>
</dbReference>
<organism evidence="2 4">
    <name type="scientific">Pseudomonas taetrolens</name>
    <dbReference type="NCBI Taxonomy" id="47884"/>
    <lineage>
        <taxon>Bacteria</taxon>
        <taxon>Pseudomonadati</taxon>
        <taxon>Pseudomonadota</taxon>
        <taxon>Gammaproteobacteria</taxon>
        <taxon>Pseudomonadales</taxon>
        <taxon>Pseudomonadaceae</taxon>
        <taxon>Pseudomonas</taxon>
    </lineage>
</organism>
<evidence type="ECO:0000259" key="1">
    <source>
        <dbReference type="PROSITE" id="PS51186"/>
    </source>
</evidence>
<accession>A0A0J6GWR3</accession>
<protein>
    <submittedName>
        <fullName evidence="3">Acetyltransferase (GNAT) domain-containing protein</fullName>
    </submittedName>
    <submittedName>
        <fullName evidence="2">GNAT family acetyltransferase</fullName>
    </submittedName>
</protein>
<dbReference type="EMBL" id="FNRS01000001">
    <property type="protein sequence ID" value="SEC97008.1"/>
    <property type="molecule type" value="Genomic_DNA"/>
</dbReference>
<dbReference type="AlphaFoldDB" id="A0A0J6GWR3"/>
<dbReference type="Proteomes" id="UP000036395">
    <property type="component" value="Unassembled WGS sequence"/>
</dbReference>
<keyword evidence="5" id="KW-1185">Reference proteome</keyword>
<dbReference type="Gene3D" id="3.40.630.30">
    <property type="match status" value="1"/>
</dbReference>
<dbReference type="InterPro" id="IPR000182">
    <property type="entry name" value="GNAT_dom"/>
</dbReference>
<dbReference type="CDD" id="cd04301">
    <property type="entry name" value="NAT_SF"/>
    <property type="match status" value="1"/>
</dbReference>
<dbReference type="RefSeq" id="WP_048379060.1">
    <property type="nucleotide sequence ID" value="NZ_FNRS01000001.1"/>
</dbReference>
<proteinExistence type="predicted"/>
<feature type="domain" description="N-acetyltransferase" evidence="1">
    <location>
        <begin position="6"/>
        <end position="158"/>
    </location>
</feature>
<dbReference type="InterPro" id="IPR016181">
    <property type="entry name" value="Acyl_CoA_acyltransferase"/>
</dbReference>
<evidence type="ECO:0000313" key="3">
    <source>
        <dbReference type="EMBL" id="SEC97008.1"/>
    </source>
</evidence>
<evidence type="ECO:0000313" key="4">
    <source>
        <dbReference type="Proteomes" id="UP000036395"/>
    </source>
</evidence>
<name>A0A0J6GWR3_PSETA</name>
<evidence type="ECO:0000313" key="2">
    <source>
        <dbReference type="EMBL" id="KMM86120.1"/>
    </source>
</evidence>
<dbReference type="SUPFAM" id="SSF55729">
    <property type="entry name" value="Acyl-CoA N-acyltransferases (Nat)"/>
    <property type="match status" value="1"/>
</dbReference>